<dbReference type="InterPro" id="IPR029062">
    <property type="entry name" value="Class_I_gatase-like"/>
</dbReference>
<dbReference type="SUPFAM" id="SSF52317">
    <property type="entry name" value="Class I glutamine amidotransferase-like"/>
    <property type="match status" value="1"/>
</dbReference>
<dbReference type="InterPro" id="IPR044992">
    <property type="entry name" value="ChyE-like"/>
</dbReference>
<name>A0A075MR70_9ARCH</name>
<dbReference type="InterPro" id="IPR017926">
    <property type="entry name" value="GATASE"/>
</dbReference>
<dbReference type="GO" id="GO:0005829">
    <property type="term" value="C:cytosol"/>
    <property type="evidence" value="ECO:0007669"/>
    <property type="project" value="TreeGrafter"/>
</dbReference>
<dbReference type="EMBL" id="CP007174">
    <property type="protein sequence ID" value="AIF83693.1"/>
    <property type="molecule type" value="Genomic_DNA"/>
</dbReference>
<organism evidence="2 3">
    <name type="scientific">Candidatus Nitrososphaera evergladensis SR1</name>
    <dbReference type="NCBI Taxonomy" id="1459636"/>
    <lineage>
        <taxon>Archaea</taxon>
        <taxon>Nitrososphaerota</taxon>
        <taxon>Nitrososphaeria</taxon>
        <taxon>Nitrososphaerales</taxon>
        <taxon>Nitrososphaeraceae</taxon>
        <taxon>Nitrososphaera</taxon>
    </lineage>
</organism>
<dbReference type="HOGENOM" id="CLU_054974_3_1_2"/>
<evidence type="ECO:0000313" key="2">
    <source>
        <dbReference type="EMBL" id="AIF83693.1"/>
    </source>
</evidence>
<dbReference type="STRING" id="1459636.NTE_01632"/>
<dbReference type="PROSITE" id="PS51273">
    <property type="entry name" value="GATASE_TYPE_1"/>
    <property type="match status" value="1"/>
</dbReference>
<dbReference type="Proteomes" id="UP000028194">
    <property type="component" value="Chromosome"/>
</dbReference>
<dbReference type="Gene3D" id="3.40.50.880">
    <property type="match status" value="1"/>
</dbReference>
<dbReference type="Pfam" id="PF00117">
    <property type="entry name" value="GATase"/>
    <property type="match status" value="1"/>
</dbReference>
<dbReference type="CDD" id="cd01741">
    <property type="entry name" value="GATase1_1"/>
    <property type="match status" value="1"/>
</dbReference>
<keyword evidence="3" id="KW-1185">Reference proteome</keyword>
<reference evidence="2 3" key="1">
    <citation type="journal article" date="2014" name="PLoS ONE">
        <title>Genome Sequence of Candidatus Nitrososphaera evergladensis from Group I.1b Enriched from Everglades Soil Reveals Novel Genomic Features of the Ammonia-Oxidizing Archaea.</title>
        <authorList>
            <person name="Zhalnina K.V."/>
            <person name="Dias R."/>
            <person name="Leonard M.T."/>
            <person name="Dorr de Quadros P."/>
            <person name="Camargo F.A."/>
            <person name="Drew J.C."/>
            <person name="Farmerie W.G."/>
            <person name="Daroub S.H."/>
            <person name="Triplett E.W."/>
        </authorList>
    </citation>
    <scope>NUCLEOTIDE SEQUENCE [LARGE SCALE GENOMIC DNA]</scope>
    <source>
        <strain evidence="2 3">SR1</strain>
    </source>
</reference>
<dbReference type="OrthoDB" id="7388at2157"/>
<dbReference type="PANTHER" id="PTHR42695:SF5">
    <property type="entry name" value="GLUTAMINE AMIDOTRANSFERASE YLR126C-RELATED"/>
    <property type="match status" value="1"/>
</dbReference>
<dbReference type="GeneID" id="41597408"/>
<dbReference type="eggNOG" id="arCOG00090">
    <property type="taxonomic scope" value="Archaea"/>
</dbReference>
<dbReference type="KEGG" id="nev:NTE_01632"/>
<protein>
    <submittedName>
        <fullName evidence="2">GMP synthase family protein</fullName>
    </submittedName>
</protein>
<evidence type="ECO:0000313" key="3">
    <source>
        <dbReference type="Proteomes" id="UP000028194"/>
    </source>
</evidence>
<proteinExistence type="predicted"/>
<feature type="domain" description="Glutamine amidotransferase" evidence="1">
    <location>
        <begin position="42"/>
        <end position="178"/>
    </location>
</feature>
<dbReference type="RefSeq" id="WP_148700417.1">
    <property type="nucleotide sequence ID" value="NZ_CP007174.1"/>
</dbReference>
<accession>A0A075MR70</accession>
<evidence type="ECO:0000259" key="1">
    <source>
        <dbReference type="Pfam" id="PF00117"/>
    </source>
</evidence>
<gene>
    <name evidence="2" type="ORF">NTE_01632</name>
</gene>
<sequence length="229" mass="25422">MKKKVLSIQNVACETLGTLEGMFRKDGLAVENISAQEDGVPARSSGYSAIVVLGGPMAVYDNLPYLQKEQDLIRDAIKNDVPVLGVCLGSQLIAQAAGGRVFKGRKKEIGWHDVLLSPQGKASLFSGISEKKMRVFQWHGDTYELPRDATVLAYTDLYPQAFKVGSAIGVQFHLEVDERLIRTWMKEYDAEVRAEKIDAKRSILPAAGDLSELEKKCQVVYRNFTAMLR</sequence>
<dbReference type="AlphaFoldDB" id="A0A075MR70"/>
<dbReference type="PANTHER" id="PTHR42695">
    <property type="entry name" value="GLUTAMINE AMIDOTRANSFERASE YLR126C-RELATED"/>
    <property type="match status" value="1"/>
</dbReference>